<organism evidence="10">
    <name type="scientific">Phallusia mammillata</name>
    <dbReference type="NCBI Taxonomy" id="59560"/>
    <lineage>
        <taxon>Eukaryota</taxon>
        <taxon>Metazoa</taxon>
        <taxon>Chordata</taxon>
        <taxon>Tunicata</taxon>
        <taxon>Ascidiacea</taxon>
        <taxon>Phlebobranchia</taxon>
        <taxon>Ascidiidae</taxon>
        <taxon>Phallusia</taxon>
    </lineage>
</organism>
<evidence type="ECO:0000256" key="4">
    <source>
        <dbReference type="ARBA" id="ARBA00022692"/>
    </source>
</evidence>
<evidence type="ECO:0000256" key="3">
    <source>
        <dbReference type="ARBA" id="ARBA00022679"/>
    </source>
</evidence>
<keyword evidence="6 9" id="KW-0333">Golgi apparatus</keyword>
<dbReference type="InterPro" id="IPR018011">
    <property type="entry name" value="Carb_sulfotrans_8-10"/>
</dbReference>
<dbReference type="EC" id="2.8.2.-" evidence="9"/>
<keyword evidence="9" id="KW-0735">Signal-anchor</keyword>
<keyword evidence="8 9" id="KW-0325">Glycoprotein</keyword>
<evidence type="ECO:0000256" key="7">
    <source>
        <dbReference type="ARBA" id="ARBA00023136"/>
    </source>
</evidence>
<dbReference type="InterPro" id="IPR005331">
    <property type="entry name" value="Sulfotransferase"/>
</dbReference>
<proteinExistence type="evidence at transcript level"/>
<evidence type="ECO:0000313" key="10">
    <source>
        <dbReference type="EMBL" id="CAB3230892.1"/>
    </source>
</evidence>
<comment type="similarity">
    <text evidence="2 9">Belongs to the sulfotransferase 2 family.</text>
</comment>
<dbReference type="PANTHER" id="PTHR12137">
    <property type="entry name" value="CARBOHYDRATE SULFOTRANSFERASE"/>
    <property type="match status" value="1"/>
</dbReference>
<evidence type="ECO:0000256" key="5">
    <source>
        <dbReference type="ARBA" id="ARBA00022989"/>
    </source>
</evidence>
<comment type="subcellular location">
    <subcellularLocation>
        <location evidence="1 9">Golgi apparatus membrane</location>
        <topology evidence="1 9">Single-pass type II membrane protein</topology>
    </subcellularLocation>
</comment>
<name>A0A6F9D9Y2_9ASCI</name>
<dbReference type="GO" id="GO:0000139">
    <property type="term" value="C:Golgi membrane"/>
    <property type="evidence" value="ECO:0007669"/>
    <property type="project" value="UniProtKB-SubCell"/>
</dbReference>
<accession>A0A6F9D9Y2</accession>
<dbReference type="AlphaFoldDB" id="A0A6F9D9Y2"/>
<sequence>MLCPRRLFVSVTLVMMVVANLYVLHLMLTTTRSRVSRGFGDYNYVKGDFPILSGIISHIKAEPERPARYETATTLHKRLEALRHECDFRNMSKPLDFKNLPRFSWPWIYVSRKYKLLYCQIPKVGTTNWLKIFAKLQMKVDPESKVEEINNAHNIKLELLSYLRPAERDEVLRDYTKFLVVRDPFERVLSAFKDKLEWRRELKGPIFRKLASTIVDRYRKKGNLTNDGFNRITKVPRFEEFLRFVVDPSSTDVEMHYSEPRHWLPQHKLCYPCNIDYDYLLRIDNISDEADFLLNEVGIPDKVRYPNSTSKSPYNEMLPAYFSNVSPDVVNALYHYYELDYRLFGFDVPPQF</sequence>
<evidence type="ECO:0000256" key="8">
    <source>
        <dbReference type="ARBA" id="ARBA00023180"/>
    </source>
</evidence>
<gene>
    <name evidence="10" type="primary">Chst8</name>
</gene>
<keyword evidence="7 9" id="KW-0472">Membrane</keyword>
<dbReference type="EMBL" id="LR783944">
    <property type="protein sequence ID" value="CAB3230892.1"/>
    <property type="molecule type" value="mRNA"/>
</dbReference>
<evidence type="ECO:0000256" key="9">
    <source>
        <dbReference type="RuleBase" id="RU364020"/>
    </source>
</evidence>
<dbReference type="PANTHER" id="PTHR12137:SF33">
    <property type="entry name" value="CARBOHYDRATE SULFOTRANSFERASE 14"/>
    <property type="match status" value="1"/>
</dbReference>
<dbReference type="Pfam" id="PF03567">
    <property type="entry name" value="Sulfotransfer_2"/>
    <property type="match status" value="1"/>
</dbReference>
<reference evidence="10" key="1">
    <citation type="submission" date="2020-04" db="EMBL/GenBank/DDBJ databases">
        <authorList>
            <person name="Neveu A P."/>
        </authorList>
    </citation>
    <scope>NUCLEOTIDE SEQUENCE</scope>
    <source>
        <tissue evidence="10">Whole embryo</tissue>
    </source>
</reference>
<evidence type="ECO:0000256" key="6">
    <source>
        <dbReference type="ARBA" id="ARBA00023034"/>
    </source>
</evidence>
<evidence type="ECO:0000256" key="2">
    <source>
        <dbReference type="ARBA" id="ARBA00006339"/>
    </source>
</evidence>
<dbReference type="GO" id="GO:0008146">
    <property type="term" value="F:sulfotransferase activity"/>
    <property type="evidence" value="ECO:0007669"/>
    <property type="project" value="InterPro"/>
</dbReference>
<keyword evidence="9" id="KW-0119">Carbohydrate metabolism</keyword>
<keyword evidence="5 9" id="KW-1133">Transmembrane helix</keyword>
<protein>
    <recommendedName>
        <fullName evidence="9">Carbohydrate sulfotransferase</fullName>
        <ecNumber evidence="9">2.8.2.-</ecNumber>
    </recommendedName>
</protein>
<feature type="transmembrane region" description="Helical" evidence="9">
    <location>
        <begin position="7"/>
        <end position="28"/>
    </location>
</feature>
<evidence type="ECO:0000256" key="1">
    <source>
        <dbReference type="ARBA" id="ARBA00004323"/>
    </source>
</evidence>
<dbReference type="GO" id="GO:0016051">
    <property type="term" value="P:carbohydrate biosynthetic process"/>
    <property type="evidence" value="ECO:0007669"/>
    <property type="project" value="InterPro"/>
</dbReference>
<keyword evidence="4 9" id="KW-0812">Transmembrane</keyword>
<keyword evidence="3 9" id="KW-0808">Transferase</keyword>